<reference evidence="4 5" key="1">
    <citation type="submission" date="2023-09" db="EMBL/GenBank/DDBJ databases">
        <authorList>
            <person name="Rey-Velasco X."/>
        </authorList>
    </citation>
    <scope>NUCLEOTIDE SEQUENCE [LARGE SCALE GENOMIC DNA]</scope>
    <source>
        <strain evidence="4 5">W332</strain>
    </source>
</reference>
<dbReference type="Gene3D" id="3.40.50.720">
    <property type="entry name" value="NAD(P)-binding Rossmann-like Domain"/>
    <property type="match status" value="1"/>
</dbReference>
<dbReference type="Proteomes" id="UP001259492">
    <property type="component" value="Unassembled WGS sequence"/>
</dbReference>
<keyword evidence="5" id="KW-1185">Reference proteome</keyword>
<gene>
    <name evidence="4" type="ORF">RM697_00730</name>
</gene>
<evidence type="ECO:0000256" key="1">
    <source>
        <dbReference type="ARBA" id="ARBA00006484"/>
    </source>
</evidence>
<dbReference type="PANTHER" id="PTHR24320">
    <property type="entry name" value="RETINOL DEHYDROGENASE"/>
    <property type="match status" value="1"/>
</dbReference>
<dbReference type="EMBL" id="JAVRIA010000001">
    <property type="protein sequence ID" value="MDT0557149.1"/>
    <property type="molecule type" value="Genomic_DNA"/>
</dbReference>
<comment type="caution">
    <text evidence="4">The sequence shown here is derived from an EMBL/GenBank/DDBJ whole genome shotgun (WGS) entry which is preliminary data.</text>
</comment>
<proteinExistence type="inferred from homology"/>
<accession>A0ABU2YG39</accession>
<dbReference type="PANTHER" id="PTHR24320:SF148">
    <property type="entry name" value="NAD(P)-BINDING ROSSMANN-FOLD SUPERFAMILY PROTEIN"/>
    <property type="match status" value="1"/>
</dbReference>
<organism evidence="4 5">
    <name type="scientific">Microcosmobacter mediterraneus</name>
    <dbReference type="NCBI Taxonomy" id="3075607"/>
    <lineage>
        <taxon>Bacteria</taxon>
        <taxon>Pseudomonadati</taxon>
        <taxon>Bacteroidota</taxon>
        <taxon>Flavobacteriia</taxon>
        <taxon>Flavobacteriales</taxon>
        <taxon>Flavobacteriaceae</taxon>
        <taxon>Microcosmobacter</taxon>
    </lineage>
</organism>
<dbReference type="RefSeq" id="WP_311425922.1">
    <property type="nucleotide sequence ID" value="NZ_JAVRIA010000001.1"/>
</dbReference>
<sequence>MSKTILITGSTDGIGKLAAIKLAKEGHSIYLHGRNSEKLAKVISEVKDASNNSNIDGFVADFSDLKAVKNISKDVLNKLSSIDILINNAGIFKSPIDTTNDGLDIRFAVNYFAPYILTNALLSLLEAGHDKKIINLSSAAQATVRIGALNGEASVNVSEAYAQSKLALTMWSFYLAEQFKDMSIIAVNPGSLLNTRMANEAYGQHWSPASKGSDILYDLAISDEYKDITGAYFDNDKGNPKGTFSKAHPDAYNETLISELIANTKAILNTK</sequence>
<protein>
    <submittedName>
        <fullName evidence="4">SDR family NAD(P)-dependent oxidoreductase</fullName>
    </submittedName>
</protein>
<evidence type="ECO:0000313" key="5">
    <source>
        <dbReference type="Proteomes" id="UP001259492"/>
    </source>
</evidence>
<dbReference type="InterPro" id="IPR002347">
    <property type="entry name" value="SDR_fam"/>
</dbReference>
<evidence type="ECO:0000313" key="4">
    <source>
        <dbReference type="EMBL" id="MDT0557149.1"/>
    </source>
</evidence>
<dbReference type="Pfam" id="PF00106">
    <property type="entry name" value="adh_short"/>
    <property type="match status" value="1"/>
</dbReference>
<dbReference type="SUPFAM" id="SSF51735">
    <property type="entry name" value="NAD(P)-binding Rossmann-fold domains"/>
    <property type="match status" value="1"/>
</dbReference>
<comment type="similarity">
    <text evidence="1 3">Belongs to the short-chain dehydrogenases/reductases (SDR) family.</text>
</comment>
<evidence type="ECO:0000256" key="2">
    <source>
        <dbReference type="ARBA" id="ARBA00023002"/>
    </source>
</evidence>
<name>A0ABU2YG39_9FLAO</name>
<dbReference type="PRINTS" id="PR00080">
    <property type="entry name" value="SDRFAMILY"/>
</dbReference>
<dbReference type="InterPro" id="IPR036291">
    <property type="entry name" value="NAD(P)-bd_dom_sf"/>
</dbReference>
<keyword evidence="2" id="KW-0560">Oxidoreductase</keyword>
<evidence type="ECO:0000256" key="3">
    <source>
        <dbReference type="RuleBase" id="RU000363"/>
    </source>
</evidence>
<dbReference type="PRINTS" id="PR00081">
    <property type="entry name" value="GDHRDH"/>
</dbReference>